<organism evidence="1 2">
    <name type="scientific">Nicotiana tabacum</name>
    <name type="common">Common tobacco</name>
    <dbReference type="NCBI Taxonomy" id="4097"/>
    <lineage>
        <taxon>Eukaryota</taxon>
        <taxon>Viridiplantae</taxon>
        <taxon>Streptophyta</taxon>
        <taxon>Embryophyta</taxon>
        <taxon>Tracheophyta</taxon>
        <taxon>Spermatophyta</taxon>
        <taxon>Magnoliopsida</taxon>
        <taxon>eudicotyledons</taxon>
        <taxon>Gunneridae</taxon>
        <taxon>Pentapetalae</taxon>
        <taxon>asterids</taxon>
        <taxon>lamiids</taxon>
        <taxon>Solanales</taxon>
        <taxon>Solanaceae</taxon>
        <taxon>Nicotianoideae</taxon>
        <taxon>Nicotianeae</taxon>
        <taxon>Nicotiana</taxon>
    </lineage>
</organism>
<accession>A0AC58RYR3</accession>
<evidence type="ECO:0000313" key="1">
    <source>
        <dbReference type="Proteomes" id="UP000790787"/>
    </source>
</evidence>
<sequence length="104" mass="11596">MAENLNVSLTVHGVPGISTDLTSAEQLSIVKEKEVAPAPTAQAQPIPTTTNLAYSEELKYKSWTSPSINVLIMKIGVCKSKMQLSKFIKYLTTRRLRQHLRLKI</sequence>
<reference evidence="2" key="2">
    <citation type="submission" date="2025-08" db="UniProtKB">
        <authorList>
            <consortium name="RefSeq"/>
        </authorList>
    </citation>
    <scope>IDENTIFICATION</scope>
    <source>
        <tissue evidence="2">Leaf</tissue>
    </source>
</reference>
<evidence type="ECO:0000313" key="2">
    <source>
        <dbReference type="RefSeq" id="XP_075077876.1"/>
    </source>
</evidence>
<proteinExistence type="predicted"/>
<reference evidence="1" key="1">
    <citation type="journal article" date="2014" name="Nat. Commun.">
        <title>The tobacco genome sequence and its comparison with those of tomato and potato.</title>
        <authorList>
            <person name="Sierro N."/>
            <person name="Battey J.N."/>
            <person name="Ouadi S."/>
            <person name="Bakaher N."/>
            <person name="Bovet L."/>
            <person name="Willig A."/>
            <person name="Goepfert S."/>
            <person name="Peitsch M.C."/>
            <person name="Ivanov N.V."/>
        </authorList>
    </citation>
    <scope>NUCLEOTIDE SEQUENCE [LARGE SCALE GENOMIC DNA]</scope>
</reference>
<keyword evidence="1" id="KW-1185">Reference proteome</keyword>
<name>A0AC58RYR3_TOBAC</name>
<gene>
    <name evidence="2" type="primary">LOC107810568</name>
</gene>
<protein>
    <submittedName>
        <fullName evidence="2">Uncharacterized protein LOC107810568</fullName>
    </submittedName>
</protein>
<dbReference type="Proteomes" id="UP000790787">
    <property type="component" value="Chromosome 9"/>
</dbReference>
<dbReference type="RefSeq" id="XP_075077876.1">
    <property type="nucleotide sequence ID" value="XM_075221775.1"/>
</dbReference>